<dbReference type="STRING" id="7574.A0A1S3HCI3"/>
<dbReference type="PANTHER" id="PTHR15298:SF1">
    <property type="entry name" value="GLYCINE N-ACYLTRANSFERASE-LIKE PROTEIN"/>
    <property type="match status" value="1"/>
</dbReference>
<dbReference type="RefSeq" id="XP_013383715.1">
    <property type="nucleotide sequence ID" value="XM_013528261.2"/>
</dbReference>
<gene>
    <name evidence="4 5" type="primary">LOC106154035</name>
</gene>
<evidence type="ECO:0000313" key="4">
    <source>
        <dbReference type="RefSeq" id="XP_013383715.1"/>
    </source>
</evidence>
<protein>
    <recommendedName>
        <fullName evidence="1">Glycine N-acyltransferase-like protein</fullName>
        <ecNumber evidence="1">2.3.1.-</ecNumber>
    </recommendedName>
</protein>
<dbReference type="GO" id="GO:0005739">
    <property type="term" value="C:mitochondrion"/>
    <property type="evidence" value="ECO:0007669"/>
    <property type="project" value="InterPro"/>
</dbReference>
<keyword evidence="3" id="KW-1185">Reference proteome</keyword>
<feature type="domain" description="Glycine N-acyltransferase N-terminal" evidence="2">
    <location>
        <begin position="8"/>
        <end position="138"/>
    </location>
</feature>
<reference evidence="4 5" key="1">
    <citation type="submission" date="2025-04" db="UniProtKB">
        <authorList>
            <consortium name="RefSeq"/>
        </authorList>
    </citation>
    <scope>IDENTIFICATION</scope>
    <source>
        <tissue evidence="4 5">Gonads</tissue>
    </source>
</reference>
<dbReference type="InterPro" id="IPR016181">
    <property type="entry name" value="Acyl_CoA_acyltransferase"/>
</dbReference>
<dbReference type="GO" id="GO:0047961">
    <property type="term" value="F:glycine N-acyltransferase activity"/>
    <property type="evidence" value="ECO:0007669"/>
    <property type="project" value="InterPro"/>
</dbReference>
<organism evidence="3 4">
    <name type="scientific">Lingula anatina</name>
    <name type="common">Brachiopod</name>
    <name type="synonym">Lingula unguis</name>
    <dbReference type="NCBI Taxonomy" id="7574"/>
    <lineage>
        <taxon>Eukaryota</taxon>
        <taxon>Metazoa</taxon>
        <taxon>Spiralia</taxon>
        <taxon>Lophotrochozoa</taxon>
        <taxon>Brachiopoda</taxon>
        <taxon>Linguliformea</taxon>
        <taxon>Lingulata</taxon>
        <taxon>Lingulida</taxon>
        <taxon>Linguloidea</taxon>
        <taxon>Lingulidae</taxon>
        <taxon>Lingula</taxon>
    </lineage>
</organism>
<dbReference type="OrthoDB" id="6064179at2759"/>
<dbReference type="GeneID" id="106154035"/>
<dbReference type="InterPro" id="IPR010313">
    <property type="entry name" value="Glycine_N-acyltransferase"/>
</dbReference>
<sequence length="259" mass="29440">MPLHLSSHSFNELIRVLQEDYPRSLQMCNILKGILNKEYSFDILLDRWPNFEVVVASPEDSAKQVEDHVSSVYFIYHKPGSEDAATKFLHKGGVIDWKFPPYFRAAPSSLYGPLTGLAQQHGYKVELIARTYIYVLEKEDLVILPPPEGMRLGHLTMEHIDAMENEWKFNSYLPKQSKFLSVAIQDYLSAALFTSTGQCVAYVCTYCYGPVGALYVLPECRGKGHGKCVLSQLAQEHFEKWTDTLLLHRDRQCSITTAA</sequence>
<proteinExistence type="inferred from homology"/>
<evidence type="ECO:0000256" key="1">
    <source>
        <dbReference type="RuleBase" id="RU368002"/>
    </source>
</evidence>
<dbReference type="PANTHER" id="PTHR15298">
    <property type="entry name" value="L-COA N-ACYLTRANSFERASE-RELATED"/>
    <property type="match status" value="1"/>
</dbReference>
<accession>A0A1S3HCI3</accession>
<dbReference type="CDD" id="cd04301">
    <property type="entry name" value="NAT_SF"/>
    <property type="match status" value="1"/>
</dbReference>
<dbReference type="Gene3D" id="3.40.630.30">
    <property type="match status" value="1"/>
</dbReference>
<dbReference type="EC" id="2.3.1.-" evidence="1"/>
<dbReference type="Pfam" id="PF06021">
    <property type="entry name" value="Gly_acyl_tr_N"/>
    <property type="match status" value="1"/>
</dbReference>
<dbReference type="InterPro" id="IPR015938">
    <property type="entry name" value="Glycine_N-acyltransferase_N"/>
</dbReference>
<dbReference type="Proteomes" id="UP000085678">
    <property type="component" value="Unplaced"/>
</dbReference>
<evidence type="ECO:0000259" key="2">
    <source>
        <dbReference type="Pfam" id="PF06021"/>
    </source>
</evidence>
<comment type="similarity">
    <text evidence="1">Belongs to the glycine N-acyltransferase family.</text>
</comment>
<keyword evidence="1" id="KW-0012">Acyltransferase</keyword>
<name>A0A1S3HCI3_LINAN</name>
<evidence type="ECO:0000313" key="3">
    <source>
        <dbReference type="Proteomes" id="UP000085678"/>
    </source>
</evidence>
<dbReference type="RefSeq" id="XP_013383716.1">
    <property type="nucleotide sequence ID" value="XM_013528262.2"/>
</dbReference>
<evidence type="ECO:0000313" key="5">
    <source>
        <dbReference type="RefSeq" id="XP_013383716.1"/>
    </source>
</evidence>
<dbReference type="AlphaFoldDB" id="A0A1S3HCI3"/>
<dbReference type="OMA" id="MENEWKF"/>
<dbReference type="SUPFAM" id="SSF55729">
    <property type="entry name" value="Acyl-CoA N-acyltransferases (Nat)"/>
    <property type="match status" value="1"/>
</dbReference>
<dbReference type="KEGG" id="lak:106154035"/>
<keyword evidence="1" id="KW-0808">Transferase</keyword>